<comment type="subcellular location">
    <subcellularLocation>
        <location evidence="1">Membrane</location>
        <topology evidence="1">Multi-pass membrane protein</topology>
    </subcellularLocation>
</comment>
<evidence type="ECO:0000256" key="6">
    <source>
        <dbReference type="SAM" id="MobiDB-lite"/>
    </source>
</evidence>
<reference evidence="8" key="4">
    <citation type="journal article" date="2015" name="PLoS ONE">
        <title>Comprehensive Evaluation of Toxoplasma gondii VEG and Neospora caninum LIV Genomes with Tachyzoite Stage Transcriptome and Proteome Defines Novel Transcript Features.</title>
        <authorList>
            <person name="Ramaprasad A."/>
            <person name="Mourier T."/>
            <person name="Naeem R."/>
            <person name="Malas T.B."/>
            <person name="Moussa E."/>
            <person name="Panigrahi A."/>
            <person name="Vermont S.J."/>
            <person name="Otto T.D."/>
            <person name="Wastling J."/>
            <person name="Pain A."/>
        </authorList>
    </citation>
    <scope>NUCLEOTIDE SEQUENCE</scope>
    <source>
        <strain evidence="8">VEG</strain>
    </source>
</reference>
<dbReference type="VEuPathDB" id="ToxoDB:TGVEG_251400"/>
<organism evidence="9 10">
    <name type="scientific">Toxoplasma gondii (strain ATCC 50861 / VEG)</name>
    <dbReference type="NCBI Taxonomy" id="432359"/>
    <lineage>
        <taxon>Eukaryota</taxon>
        <taxon>Sar</taxon>
        <taxon>Alveolata</taxon>
        <taxon>Apicomplexa</taxon>
        <taxon>Conoidasida</taxon>
        <taxon>Coccidia</taxon>
        <taxon>Eucoccidiorida</taxon>
        <taxon>Eimeriorina</taxon>
        <taxon>Sarcocystidae</taxon>
        <taxon>Toxoplasma</taxon>
    </lineage>
</organism>
<dbReference type="OMA" id="PEPNFCK"/>
<evidence type="ECO:0000256" key="4">
    <source>
        <dbReference type="ARBA" id="ARBA00022989"/>
    </source>
</evidence>
<accession>A0A125YGP1</accession>
<dbReference type="GO" id="GO:0046873">
    <property type="term" value="F:metal ion transmembrane transporter activity"/>
    <property type="evidence" value="ECO:0007669"/>
    <property type="project" value="InterPro"/>
</dbReference>
<reference evidence="9" key="1">
    <citation type="submission" date="2007-03" db="EMBL/GenBank/DDBJ databases">
        <authorList>
            <person name="Paulsen I."/>
        </authorList>
    </citation>
    <scope>NUCLEOTIDE SEQUENCE</scope>
    <source>
        <strain evidence="9">VEG</strain>
    </source>
</reference>
<evidence type="ECO:0000256" key="1">
    <source>
        <dbReference type="ARBA" id="ARBA00004141"/>
    </source>
</evidence>
<dbReference type="EMBL" id="AAYL02000070">
    <property type="protein sequence ID" value="ESS34519.1"/>
    <property type="molecule type" value="Genomic_DNA"/>
</dbReference>
<dbReference type="PANTHER" id="PTHR12608:SF1">
    <property type="entry name" value="TRANSMEMBRANE PROTEIN 165"/>
    <property type="match status" value="1"/>
</dbReference>
<feature type="compositionally biased region" description="Basic and acidic residues" evidence="6">
    <location>
        <begin position="523"/>
        <end position="537"/>
    </location>
</feature>
<feature type="compositionally biased region" description="Basic and acidic residues" evidence="6">
    <location>
        <begin position="399"/>
        <end position="422"/>
    </location>
</feature>
<dbReference type="PaxDb" id="5811-TGME49_051400"/>
<feature type="transmembrane region" description="Helical" evidence="7">
    <location>
        <begin position="246"/>
        <end position="265"/>
    </location>
</feature>
<gene>
    <name evidence="8" type="ORF">BN1205_000950</name>
    <name evidence="9" type="ORF">TGVEG_251400</name>
</gene>
<keyword evidence="4 7" id="KW-1133">Transmembrane helix</keyword>
<evidence type="ECO:0000256" key="5">
    <source>
        <dbReference type="ARBA" id="ARBA00023136"/>
    </source>
</evidence>
<feature type="compositionally biased region" description="Polar residues" evidence="6">
    <location>
        <begin position="507"/>
        <end position="518"/>
    </location>
</feature>
<reference evidence="9" key="3">
    <citation type="submission" date="2013-08" db="EMBL/GenBank/DDBJ databases">
        <authorList>
            <person name="Sibley D."/>
            <person name="Venepally P."/>
            <person name="Karamycheva S."/>
            <person name="Hadjithomas M."/>
            <person name="Khan A."/>
            <person name="Brunk B."/>
            <person name="Roos D."/>
            <person name="Caler E."/>
            <person name="Lorenzi H."/>
        </authorList>
    </citation>
    <scope>NUCLEOTIDE SEQUENCE</scope>
    <source>
        <strain evidence="9">VEG</strain>
    </source>
</reference>
<evidence type="ECO:0000313" key="8">
    <source>
        <dbReference type="EMBL" id="CEL78660.1"/>
    </source>
</evidence>
<comment type="similarity">
    <text evidence="2">Belongs to the GDT1 family.</text>
</comment>
<sequence>MGFAGSPAPFERRSICGSAFVGSLSLRLSPSLSLSVLIYIFLGIILGPSQDRLAHGHIHYAPEHFDSHVLARLPEPNFCKWLEEEGHTAFGSFVGGLTTFRLLSTLCSANPVLSWTNAEQSGCRGDCADAVDLEMRRRLIRPAPARRLASSLLSESAHTRSETRWVRNRASPSSAVEAHLPGSPSSSPPSALASAAARSVASVGASSVNSEWEATEAKTQNGEGKGRRKQRNRAFSEQADERGRFASFRSFWSALVSAFLVTIATELGDRTFFLAALLSMKYSKAIVFVGTCLALFLMTAFSTGLGRLLHWAPDMPGLRARLGDFPIDAWVSCLLLLFFAFLHLKTLWEPEAASPGPSRAPSFSGNSTQRARELIASAGSSPNAVPVSGVTPPHGGGHGRQEAHEESKATRDGLKADEKDSSSRSGKKRKDAELVSLVDSGNGEGRQCPAAVAREGKTGEANRTGRRSSGGSTRPECSPLDAFSLSLAMGNSDGSLSSETGSEKSFSRASSVYTNRSSVDGGGDGKGRKEGDHLKTHNRERRPSRHDAVDESFIEAEEELQRIQYTRLGLRPSSLKILWEVFLVIGSAEVGDKSMVATVGLATAQNAFGVFVGSCLGHAGVTLLAVMAGIMLQGRLSERYMNVSCGLLFLGFGLVALFDAVMRPDSGK</sequence>
<protein>
    <submittedName>
        <fullName evidence="9">Putative transmembrane protein</fullName>
    </submittedName>
    <submittedName>
        <fullName evidence="8">Transmembrane protein, putative</fullName>
    </submittedName>
</protein>
<dbReference type="GO" id="GO:0016020">
    <property type="term" value="C:membrane"/>
    <property type="evidence" value="ECO:0007669"/>
    <property type="project" value="UniProtKB-SubCell"/>
</dbReference>
<keyword evidence="3 7" id="KW-0812">Transmembrane</keyword>
<dbReference type="STRING" id="432359.A0A125YGP1"/>
<feature type="region of interest" description="Disordered" evidence="6">
    <location>
        <begin position="492"/>
        <end position="548"/>
    </location>
</feature>
<evidence type="ECO:0000256" key="3">
    <source>
        <dbReference type="ARBA" id="ARBA00022692"/>
    </source>
</evidence>
<evidence type="ECO:0000313" key="9">
    <source>
        <dbReference type="EMBL" id="ESS34519.1"/>
    </source>
</evidence>
<dbReference type="AlphaFoldDB" id="A0A125YGP1"/>
<feature type="transmembrane region" description="Helical" evidence="7">
    <location>
        <begin position="607"/>
        <end position="628"/>
    </location>
</feature>
<proteinExistence type="inferred from homology"/>
<evidence type="ECO:0000256" key="2">
    <source>
        <dbReference type="ARBA" id="ARBA00009190"/>
    </source>
</evidence>
<name>A0A125YGP1_TOXGV</name>
<keyword evidence="10" id="KW-1185">Reference proteome</keyword>
<dbReference type="Proteomes" id="UP000002226">
    <property type="component" value="Unassembled WGS sequence"/>
</dbReference>
<dbReference type="OrthoDB" id="442680at2759"/>
<feature type="transmembrane region" description="Helical" evidence="7">
    <location>
        <begin position="640"/>
        <end position="658"/>
    </location>
</feature>
<evidence type="ECO:0000256" key="7">
    <source>
        <dbReference type="SAM" id="Phobius"/>
    </source>
</evidence>
<feature type="region of interest" description="Disordered" evidence="6">
    <location>
        <begin position="378"/>
        <end position="479"/>
    </location>
</feature>
<reference evidence="10" key="2">
    <citation type="submission" date="2008-03" db="EMBL/GenBank/DDBJ databases">
        <title>Annotation of Toxoplasma gondii VEG.</title>
        <authorList>
            <person name="Lorenzi H."/>
            <person name="Inman J."/>
            <person name="Amedeo P."/>
            <person name="Brunk B."/>
            <person name="Roos D."/>
            <person name="Caler E."/>
        </authorList>
    </citation>
    <scope>NUCLEOTIDE SEQUENCE [LARGE SCALE GENOMIC DNA]</scope>
    <source>
        <strain evidence="10">ATCC 50861 / VEG</strain>
    </source>
</reference>
<dbReference type="EMBL" id="LN714502">
    <property type="protein sequence ID" value="CEL78660.1"/>
    <property type="molecule type" value="Genomic_DNA"/>
</dbReference>
<keyword evidence="5 7" id="KW-0472">Membrane</keyword>
<evidence type="ECO:0000313" key="10">
    <source>
        <dbReference type="Proteomes" id="UP000002226"/>
    </source>
</evidence>
<feature type="region of interest" description="Disordered" evidence="6">
    <location>
        <begin position="161"/>
        <end position="191"/>
    </location>
</feature>
<accession>A0A0F7VDI8</accession>
<dbReference type="eggNOG" id="KOG2881">
    <property type="taxonomic scope" value="Eukaryota"/>
</dbReference>
<dbReference type="InterPro" id="IPR001727">
    <property type="entry name" value="GDT1-like"/>
</dbReference>
<feature type="region of interest" description="Disordered" evidence="6">
    <location>
        <begin position="211"/>
        <end position="236"/>
    </location>
</feature>
<feature type="transmembrane region" description="Helical" evidence="7">
    <location>
        <begin position="329"/>
        <end position="348"/>
    </location>
</feature>
<dbReference type="PANTHER" id="PTHR12608">
    <property type="entry name" value="TRANSMEMBRANE PROTEIN HTP-1 RELATED"/>
    <property type="match status" value="1"/>
</dbReference>
<dbReference type="Pfam" id="PF01169">
    <property type="entry name" value="GDT1"/>
    <property type="match status" value="2"/>
</dbReference>
<feature type="transmembrane region" description="Helical" evidence="7">
    <location>
        <begin position="285"/>
        <end position="309"/>
    </location>
</feature>